<dbReference type="InterPro" id="IPR012337">
    <property type="entry name" value="RNaseH-like_sf"/>
</dbReference>
<sequence length="158" mass="18171">MGTKQQFTAPYTAQENPTNRANRTVKTMIALFAGQNKRLWDEKWPEIMMAVTTSVSKSTGYTPSFITQGREPRLPSVLFDRETVGTGRLTETPEEKANNLWEIFEIVRRNLERASPDQARHYNLRRRQWTPAVGDVKWAKKHHLSKAAESRTKKAQGL</sequence>
<proteinExistence type="predicted"/>
<gene>
    <name evidence="3" type="primary">LOC139352853</name>
    <name evidence="2" type="synonym">LOC139352852</name>
</gene>
<keyword evidence="1" id="KW-1185">Reference proteome</keyword>
<reference evidence="2 3" key="1">
    <citation type="submission" date="2025-05" db="UniProtKB">
        <authorList>
            <consortium name="RefSeq"/>
        </authorList>
    </citation>
    <scope>IDENTIFICATION</scope>
</reference>
<dbReference type="PANTHER" id="PTHR37984:SF5">
    <property type="entry name" value="PROTEIN NYNRIN-LIKE"/>
    <property type="match status" value="1"/>
</dbReference>
<dbReference type="PANTHER" id="PTHR37984">
    <property type="entry name" value="PROTEIN CBG26694"/>
    <property type="match status" value="1"/>
</dbReference>
<evidence type="ECO:0000313" key="1">
    <source>
        <dbReference type="Proteomes" id="UP001652628"/>
    </source>
</evidence>
<dbReference type="SUPFAM" id="SSF53098">
    <property type="entry name" value="Ribonuclease H-like"/>
    <property type="match status" value="1"/>
</dbReference>
<dbReference type="RefSeq" id="XP_070851591.1">
    <property type="nucleotide sequence ID" value="XM_070995490.1"/>
</dbReference>
<dbReference type="InterPro" id="IPR050951">
    <property type="entry name" value="Retrovirus_Pol_polyprotein"/>
</dbReference>
<dbReference type="GeneID" id="139352853"/>
<dbReference type="RefSeq" id="XP_070851592.1">
    <property type="nucleotide sequence ID" value="XM_070995491.1"/>
</dbReference>
<organism evidence="1 3">
    <name type="scientific">Drosophila suzukii</name>
    <name type="common">Spotted-wing drosophila fruit fly</name>
    <dbReference type="NCBI Taxonomy" id="28584"/>
    <lineage>
        <taxon>Eukaryota</taxon>
        <taxon>Metazoa</taxon>
        <taxon>Ecdysozoa</taxon>
        <taxon>Arthropoda</taxon>
        <taxon>Hexapoda</taxon>
        <taxon>Insecta</taxon>
        <taxon>Pterygota</taxon>
        <taxon>Neoptera</taxon>
        <taxon>Endopterygota</taxon>
        <taxon>Diptera</taxon>
        <taxon>Brachycera</taxon>
        <taxon>Muscomorpha</taxon>
        <taxon>Ephydroidea</taxon>
        <taxon>Drosophilidae</taxon>
        <taxon>Drosophila</taxon>
        <taxon>Sophophora</taxon>
    </lineage>
</organism>
<evidence type="ECO:0000313" key="3">
    <source>
        <dbReference type="RefSeq" id="XP_070851592.1"/>
    </source>
</evidence>
<dbReference type="InterPro" id="IPR036397">
    <property type="entry name" value="RNaseH_sf"/>
</dbReference>
<name>A0ABM4TNP1_DROSZ</name>
<evidence type="ECO:0000313" key="2">
    <source>
        <dbReference type="RefSeq" id="XP_070851591.1"/>
    </source>
</evidence>
<dbReference type="Gene3D" id="3.30.420.10">
    <property type="entry name" value="Ribonuclease H-like superfamily/Ribonuclease H"/>
    <property type="match status" value="1"/>
</dbReference>
<dbReference type="Proteomes" id="UP001652628">
    <property type="component" value="Chromosome 3"/>
</dbReference>
<accession>A0ABM4TNP1</accession>
<protein>
    <submittedName>
        <fullName evidence="2 3">Uncharacterized protein</fullName>
    </submittedName>
</protein>